<dbReference type="AlphaFoldDB" id="A0A451B6X7"/>
<organism evidence="2">
    <name type="scientific">Candidatus Kentrum sp. UNK</name>
    <dbReference type="NCBI Taxonomy" id="2126344"/>
    <lineage>
        <taxon>Bacteria</taxon>
        <taxon>Pseudomonadati</taxon>
        <taxon>Pseudomonadota</taxon>
        <taxon>Gammaproteobacteria</taxon>
        <taxon>Candidatus Kentrum</taxon>
    </lineage>
</organism>
<dbReference type="EMBL" id="CAADFZ010000483">
    <property type="protein sequence ID" value="VFK70023.1"/>
    <property type="molecule type" value="Genomic_DNA"/>
</dbReference>
<dbReference type="EMBL" id="CAADGD010000476">
    <property type="protein sequence ID" value="VFK74028.1"/>
    <property type="molecule type" value="Genomic_DNA"/>
</dbReference>
<sequence>MDNIRNLVKRLKEKRYRAKLMRRSYIVTFRLIQEELTHPISGQTKEVDPDLS</sequence>
<evidence type="ECO:0000313" key="2">
    <source>
        <dbReference type="EMBL" id="VFK74028.1"/>
    </source>
</evidence>
<reference evidence="2" key="1">
    <citation type="submission" date="2019-02" db="EMBL/GenBank/DDBJ databases">
        <authorList>
            <person name="Gruber-Vodicka R. H."/>
            <person name="Seah K. B. B."/>
        </authorList>
    </citation>
    <scope>NUCLEOTIDE SEQUENCE</scope>
    <source>
        <strain evidence="2">BECK_BY19</strain>
        <strain evidence="1">BECK_BY8</strain>
    </source>
</reference>
<proteinExistence type="predicted"/>
<name>A0A451B6X7_9GAMM</name>
<accession>A0A451B6X7</accession>
<gene>
    <name evidence="1" type="ORF">BECKUNK1418G_GA0071005_14831</name>
    <name evidence="2" type="ORF">BECKUNK1418H_GA0071006_14761</name>
</gene>
<protein>
    <submittedName>
        <fullName evidence="2">Uncharacterized protein</fullName>
    </submittedName>
</protein>
<evidence type="ECO:0000313" key="1">
    <source>
        <dbReference type="EMBL" id="VFK70023.1"/>
    </source>
</evidence>